<dbReference type="Gramene" id="C.cajan_04813.t">
    <property type="protein sequence ID" value="C.cajan_04813.t"/>
    <property type="gene ID" value="C.cajan_04813"/>
</dbReference>
<dbReference type="GO" id="GO:0008270">
    <property type="term" value="F:zinc ion binding"/>
    <property type="evidence" value="ECO:0007669"/>
    <property type="project" value="UniProtKB-KW"/>
</dbReference>
<name>A0A151TZ97_CAJCA</name>
<dbReference type="SUPFAM" id="SSF57756">
    <property type="entry name" value="Retrovirus zinc finger-like domains"/>
    <property type="match status" value="1"/>
</dbReference>
<proteinExistence type="predicted"/>
<keyword evidence="4" id="KW-1185">Reference proteome</keyword>
<accession>A0A151TZ97</accession>
<dbReference type="PROSITE" id="PS50158">
    <property type="entry name" value="ZF_CCHC"/>
    <property type="match status" value="1"/>
</dbReference>
<reference evidence="3 4" key="1">
    <citation type="journal article" date="2012" name="Nat. Biotechnol.">
        <title>Draft genome sequence of pigeonpea (Cajanus cajan), an orphan legume crop of resource-poor farmers.</title>
        <authorList>
            <person name="Varshney R.K."/>
            <person name="Chen W."/>
            <person name="Li Y."/>
            <person name="Bharti A.K."/>
            <person name="Saxena R.K."/>
            <person name="Schlueter J.A."/>
            <person name="Donoghue M.T."/>
            <person name="Azam S."/>
            <person name="Fan G."/>
            <person name="Whaley A.M."/>
            <person name="Farmer A.D."/>
            <person name="Sheridan J."/>
            <person name="Iwata A."/>
            <person name="Tuteja R."/>
            <person name="Penmetsa R.V."/>
            <person name="Wu W."/>
            <person name="Upadhyaya H.D."/>
            <person name="Yang S.P."/>
            <person name="Shah T."/>
            <person name="Saxena K.B."/>
            <person name="Michael T."/>
            <person name="McCombie W.R."/>
            <person name="Yang B."/>
            <person name="Zhang G."/>
            <person name="Yang H."/>
            <person name="Wang J."/>
            <person name="Spillane C."/>
            <person name="Cook D.R."/>
            <person name="May G.D."/>
            <person name="Xu X."/>
            <person name="Jackson S.A."/>
        </authorList>
    </citation>
    <scope>NUCLEOTIDE SEQUENCE [LARGE SCALE GENOMIC DNA]</scope>
    <source>
        <strain evidence="4">cv. Asha</strain>
    </source>
</reference>
<gene>
    <name evidence="3" type="ORF">KK1_004933</name>
</gene>
<keyword evidence="1" id="KW-0863">Zinc-finger</keyword>
<dbReference type="Proteomes" id="UP000075243">
    <property type="component" value="Chromosome 2"/>
</dbReference>
<dbReference type="Gene3D" id="4.10.60.10">
    <property type="entry name" value="Zinc finger, CCHC-type"/>
    <property type="match status" value="1"/>
</dbReference>
<keyword evidence="1" id="KW-0862">Zinc</keyword>
<dbReference type="PANTHER" id="PTHR34676:SF8">
    <property type="entry name" value="TRANSMEMBRANE PROTEIN"/>
    <property type="match status" value="1"/>
</dbReference>
<dbReference type="EMBL" id="CM003604">
    <property type="protein sequence ID" value="KYP72345.1"/>
    <property type="molecule type" value="Genomic_DNA"/>
</dbReference>
<evidence type="ECO:0000259" key="2">
    <source>
        <dbReference type="PROSITE" id="PS50158"/>
    </source>
</evidence>
<dbReference type="InterPro" id="IPR036875">
    <property type="entry name" value="Znf_CCHC_sf"/>
</dbReference>
<dbReference type="GO" id="GO:0003676">
    <property type="term" value="F:nucleic acid binding"/>
    <property type="evidence" value="ECO:0007669"/>
    <property type="project" value="InterPro"/>
</dbReference>
<dbReference type="Pfam" id="PF14223">
    <property type="entry name" value="Retrotran_gag_2"/>
    <property type="match status" value="1"/>
</dbReference>
<feature type="domain" description="CCHC-type" evidence="2">
    <location>
        <begin position="138"/>
        <end position="153"/>
    </location>
</feature>
<evidence type="ECO:0000313" key="4">
    <source>
        <dbReference type="Proteomes" id="UP000075243"/>
    </source>
</evidence>
<evidence type="ECO:0000313" key="3">
    <source>
        <dbReference type="EMBL" id="KYP72345.1"/>
    </source>
</evidence>
<protein>
    <recommendedName>
        <fullName evidence="2">CCHC-type domain-containing protein</fullName>
    </recommendedName>
</protein>
<keyword evidence="1" id="KW-0479">Metal-binding</keyword>
<organism evidence="3 4">
    <name type="scientific">Cajanus cajan</name>
    <name type="common">Pigeon pea</name>
    <name type="synonym">Cajanus indicus</name>
    <dbReference type="NCBI Taxonomy" id="3821"/>
    <lineage>
        <taxon>Eukaryota</taxon>
        <taxon>Viridiplantae</taxon>
        <taxon>Streptophyta</taxon>
        <taxon>Embryophyta</taxon>
        <taxon>Tracheophyta</taxon>
        <taxon>Spermatophyta</taxon>
        <taxon>Magnoliopsida</taxon>
        <taxon>eudicotyledons</taxon>
        <taxon>Gunneridae</taxon>
        <taxon>Pentapetalae</taxon>
        <taxon>rosids</taxon>
        <taxon>fabids</taxon>
        <taxon>Fabales</taxon>
        <taxon>Fabaceae</taxon>
        <taxon>Papilionoideae</taxon>
        <taxon>50 kb inversion clade</taxon>
        <taxon>NPAAA clade</taxon>
        <taxon>indigoferoid/millettioid clade</taxon>
        <taxon>Phaseoleae</taxon>
        <taxon>Cajanus</taxon>
    </lineage>
</organism>
<sequence>MWDTLEVTHEGTNDVKRSRINTLTHEYELFRMNQNESIQDMQKRFTHIINHLASIGKLFPNEDLINKVLRCLSREWQLKVTAIAESKDLTTMSLASLFGKLQEHEMELMILSQNENRNTRKFNFNIKKKGEESSSTPRCYECNLPGHLRLECPILKRKMEKSNKKNFKEMKGRKAYITWEENDMDSTSDSENEVVNLGLMAKDYESEAEVTSSNTDILISFDELQDAFNDLHKESLKLAKLVSSYKKIISNMEKEITKLN</sequence>
<dbReference type="AlphaFoldDB" id="A0A151TZ97"/>
<dbReference type="STRING" id="3821.A0A151TZ97"/>
<evidence type="ECO:0000256" key="1">
    <source>
        <dbReference type="PROSITE-ProRule" id="PRU00047"/>
    </source>
</evidence>
<dbReference type="PANTHER" id="PTHR34676">
    <property type="entry name" value="DUF4219 DOMAIN-CONTAINING PROTEIN-RELATED"/>
    <property type="match status" value="1"/>
</dbReference>
<dbReference type="InterPro" id="IPR001878">
    <property type="entry name" value="Znf_CCHC"/>
</dbReference>